<organism evidence="1 2">
    <name type="scientific">Chaetoceros tenuissimus</name>
    <dbReference type="NCBI Taxonomy" id="426638"/>
    <lineage>
        <taxon>Eukaryota</taxon>
        <taxon>Sar</taxon>
        <taxon>Stramenopiles</taxon>
        <taxon>Ochrophyta</taxon>
        <taxon>Bacillariophyta</taxon>
        <taxon>Coscinodiscophyceae</taxon>
        <taxon>Chaetocerotophycidae</taxon>
        <taxon>Chaetocerotales</taxon>
        <taxon>Chaetocerotaceae</taxon>
        <taxon>Chaetoceros</taxon>
    </lineage>
</organism>
<name>A0AAD3HF26_9STRA</name>
<sequence>MSELQMRFIPQLYLSFSGHEFLLPRSTYACPIENEFSANIHSNVEANADAIMSNIDDESHTCCEMITFYLHLQQRFPHGQIDLHQITCWYKMYVHAWSIQYKVTNGVDVHYFDSPIQQLRNRVSNSTNTIEGILKQSVSLAENEHILEVNATSPLEPINFTTTHRNIEFGVENRLNRETKGSKLKFQGRKVVAMGTSCYKDRKLRIALFTESINWSIVGHFILLHRLIDEGRADIVNSDPYQDDDFQSLHAISKYMFQDTSYDIFKIIISYLLYPL</sequence>
<keyword evidence="2" id="KW-1185">Reference proteome</keyword>
<reference evidence="1 2" key="1">
    <citation type="journal article" date="2021" name="Sci. Rep.">
        <title>The genome of the diatom Chaetoceros tenuissimus carries an ancient integrated fragment of an extant virus.</title>
        <authorList>
            <person name="Hongo Y."/>
            <person name="Kimura K."/>
            <person name="Takaki Y."/>
            <person name="Yoshida Y."/>
            <person name="Baba S."/>
            <person name="Kobayashi G."/>
            <person name="Nagasaki K."/>
            <person name="Hano T."/>
            <person name="Tomaru Y."/>
        </authorList>
    </citation>
    <scope>NUCLEOTIDE SEQUENCE [LARGE SCALE GENOMIC DNA]</scope>
    <source>
        <strain evidence="1 2">NIES-3715</strain>
    </source>
</reference>
<dbReference type="Proteomes" id="UP001054902">
    <property type="component" value="Unassembled WGS sequence"/>
</dbReference>
<protein>
    <submittedName>
        <fullName evidence="1">Uncharacterized protein</fullName>
    </submittedName>
</protein>
<evidence type="ECO:0000313" key="2">
    <source>
        <dbReference type="Proteomes" id="UP001054902"/>
    </source>
</evidence>
<comment type="caution">
    <text evidence="1">The sequence shown here is derived from an EMBL/GenBank/DDBJ whole genome shotgun (WGS) entry which is preliminary data.</text>
</comment>
<accession>A0AAD3HF26</accession>
<proteinExistence type="predicted"/>
<evidence type="ECO:0000313" key="1">
    <source>
        <dbReference type="EMBL" id="GFH61280.1"/>
    </source>
</evidence>
<dbReference type="AlphaFoldDB" id="A0AAD3HF26"/>
<dbReference type="EMBL" id="BLLK01000074">
    <property type="protein sequence ID" value="GFH61280.1"/>
    <property type="molecule type" value="Genomic_DNA"/>
</dbReference>
<gene>
    <name evidence="1" type="ORF">CTEN210_17756</name>
</gene>